<feature type="non-terminal residue" evidence="2">
    <location>
        <position position="116"/>
    </location>
</feature>
<dbReference type="PROSITE" id="PS50127">
    <property type="entry name" value="UBC_2"/>
    <property type="match status" value="1"/>
</dbReference>
<evidence type="ECO:0000313" key="2">
    <source>
        <dbReference type="EMBL" id="KAK0610749.1"/>
    </source>
</evidence>
<dbReference type="PANTHER" id="PTHR24068">
    <property type="entry name" value="UBIQUITIN-CONJUGATING ENZYME E2"/>
    <property type="match status" value="1"/>
</dbReference>
<evidence type="ECO:0000313" key="3">
    <source>
        <dbReference type="Proteomes" id="UP001175000"/>
    </source>
</evidence>
<proteinExistence type="predicted"/>
<accession>A0AA39W468</accession>
<dbReference type="InterPro" id="IPR016135">
    <property type="entry name" value="UBQ-conjugating_enzyme/RWD"/>
</dbReference>
<dbReference type="EMBL" id="JAULSU010000007">
    <property type="protein sequence ID" value="KAK0610749.1"/>
    <property type="molecule type" value="Genomic_DNA"/>
</dbReference>
<protein>
    <submittedName>
        <fullName evidence="2">Ubiquitin-conjugating enzyme/RWD-like protein</fullName>
    </submittedName>
</protein>
<dbReference type="SUPFAM" id="SSF54495">
    <property type="entry name" value="UBC-like"/>
    <property type="match status" value="1"/>
</dbReference>
<evidence type="ECO:0000259" key="1">
    <source>
        <dbReference type="PROSITE" id="PS50127"/>
    </source>
</evidence>
<name>A0AA39W468_9PEZI</name>
<dbReference type="AlphaFoldDB" id="A0AA39W468"/>
<organism evidence="2 3">
    <name type="scientific">Immersiella caudata</name>
    <dbReference type="NCBI Taxonomy" id="314043"/>
    <lineage>
        <taxon>Eukaryota</taxon>
        <taxon>Fungi</taxon>
        <taxon>Dikarya</taxon>
        <taxon>Ascomycota</taxon>
        <taxon>Pezizomycotina</taxon>
        <taxon>Sordariomycetes</taxon>
        <taxon>Sordariomycetidae</taxon>
        <taxon>Sordariales</taxon>
        <taxon>Lasiosphaeriaceae</taxon>
        <taxon>Immersiella</taxon>
    </lineage>
</organism>
<gene>
    <name evidence="2" type="ORF">B0T14DRAFT_440920</name>
</gene>
<dbReference type="Proteomes" id="UP001175000">
    <property type="component" value="Unassembled WGS sequence"/>
</dbReference>
<dbReference type="InterPro" id="IPR000608">
    <property type="entry name" value="UBC"/>
</dbReference>
<reference evidence="2" key="1">
    <citation type="submission" date="2023-06" db="EMBL/GenBank/DDBJ databases">
        <title>Genome-scale phylogeny and comparative genomics of the fungal order Sordariales.</title>
        <authorList>
            <consortium name="Lawrence Berkeley National Laboratory"/>
            <person name="Hensen N."/>
            <person name="Bonometti L."/>
            <person name="Westerberg I."/>
            <person name="Brannstrom I.O."/>
            <person name="Guillou S."/>
            <person name="Cros-Aarteil S."/>
            <person name="Calhoun S."/>
            <person name="Haridas S."/>
            <person name="Kuo A."/>
            <person name="Mondo S."/>
            <person name="Pangilinan J."/>
            <person name="Riley R."/>
            <person name="Labutti K."/>
            <person name="Andreopoulos B."/>
            <person name="Lipzen A."/>
            <person name="Chen C."/>
            <person name="Yanf M."/>
            <person name="Daum C."/>
            <person name="Ng V."/>
            <person name="Clum A."/>
            <person name="Steindorff A."/>
            <person name="Ohm R."/>
            <person name="Martin F."/>
            <person name="Silar P."/>
            <person name="Natvig D."/>
            <person name="Lalanne C."/>
            <person name="Gautier V."/>
            <person name="Ament-Velasquez S.L."/>
            <person name="Kruys A."/>
            <person name="Hutchinson M.I."/>
            <person name="Powell A.J."/>
            <person name="Barry K."/>
            <person name="Miller A.N."/>
            <person name="Grigoriev I.V."/>
            <person name="Debuchy R."/>
            <person name="Gladieux P."/>
            <person name="Thoren M.H."/>
            <person name="Johannesson H."/>
        </authorList>
    </citation>
    <scope>NUCLEOTIDE SEQUENCE</scope>
    <source>
        <strain evidence="2">CBS 606.72</strain>
    </source>
</reference>
<keyword evidence="3" id="KW-1185">Reference proteome</keyword>
<dbReference type="Gene3D" id="3.10.110.10">
    <property type="entry name" value="Ubiquitin Conjugating Enzyme"/>
    <property type="match status" value="1"/>
</dbReference>
<feature type="domain" description="UBC core" evidence="1">
    <location>
        <begin position="1"/>
        <end position="113"/>
    </location>
</feature>
<sequence>YRGGLFWLNITFPNDYPWEPPRIRFETKIFHTNINNNGGISLNLLRSKKGDYTHESEWSPAYTIQKCLIVIRGLLQDPNEGFPEATHLFKTDRTRYYATVEGFTRKYAMGFDGAEG</sequence>
<comment type="caution">
    <text evidence="2">The sequence shown here is derived from an EMBL/GenBank/DDBJ whole genome shotgun (WGS) entry which is preliminary data.</text>
</comment>
<dbReference type="Pfam" id="PF00179">
    <property type="entry name" value="UQ_con"/>
    <property type="match status" value="1"/>
</dbReference>
<dbReference type="SMART" id="SM00212">
    <property type="entry name" value="UBCc"/>
    <property type="match status" value="1"/>
</dbReference>